<dbReference type="InParanoid" id="G4YL17"/>
<dbReference type="GeneID" id="20639250"/>
<dbReference type="EMBL" id="JH159151">
    <property type="protein sequence ID" value="EGZ29772.1"/>
    <property type="molecule type" value="Genomic_DNA"/>
</dbReference>
<evidence type="ECO:0000313" key="1">
    <source>
        <dbReference type="EMBL" id="EGZ29772.1"/>
    </source>
</evidence>
<organism evidence="1 2">
    <name type="scientific">Phytophthora sojae (strain P6497)</name>
    <name type="common">Soybean stem and root rot agent</name>
    <name type="synonym">Phytophthora megasperma f. sp. glycines</name>
    <dbReference type="NCBI Taxonomy" id="1094619"/>
    <lineage>
        <taxon>Eukaryota</taxon>
        <taxon>Sar</taxon>
        <taxon>Stramenopiles</taxon>
        <taxon>Oomycota</taxon>
        <taxon>Peronosporomycetes</taxon>
        <taxon>Peronosporales</taxon>
        <taxon>Peronosporaceae</taxon>
        <taxon>Phytophthora</taxon>
    </lineage>
</organism>
<dbReference type="Proteomes" id="UP000002640">
    <property type="component" value="Unassembled WGS sequence"/>
</dbReference>
<dbReference type="AlphaFoldDB" id="G4YL17"/>
<reference evidence="1 2" key="1">
    <citation type="journal article" date="2006" name="Science">
        <title>Phytophthora genome sequences uncover evolutionary origins and mechanisms of pathogenesis.</title>
        <authorList>
            <person name="Tyler B.M."/>
            <person name="Tripathy S."/>
            <person name="Zhang X."/>
            <person name="Dehal P."/>
            <person name="Jiang R.H."/>
            <person name="Aerts A."/>
            <person name="Arredondo F.D."/>
            <person name="Baxter L."/>
            <person name="Bensasson D."/>
            <person name="Beynon J.L."/>
            <person name="Chapman J."/>
            <person name="Damasceno C.M."/>
            <person name="Dorrance A.E."/>
            <person name="Dou D."/>
            <person name="Dickerman A.W."/>
            <person name="Dubchak I.L."/>
            <person name="Garbelotto M."/>
            <person name="Gijzen M."/>
            <person name="Gordon S.G."/>
            <person name="Govers F."/>
            <person name="Grunwald N.J."/>
            <person name="Huang W."/>
            <person name="Ivors K.L."/>
            <person name="Jones R.W."/>
            <person name="Kamoun S."/>
            <person name="Krampis K."/>
            <person name="Lamour K.H."/>
            <person name="Lee M.K."/>
            <person name="McDonald W.H."/>
            <person name="Medina M."/>
            <person name="Meijer H.J."/>
            <person name="Nordberg E.K."/>
            <person name="Maclean D.J."/>
            <person name="Ospina-Giraldo M.D."/>
            <person name="Morris P.F."/>
            <person name="Phuntumart V."/>
            <person name="Putnam N.H."/>
            <person name="Rash S."/>
            <person name="Rose J.K."/>
            <person name="Sakihama Y."/>
            <person name="Salamov A.A."/>
            <person name="Savidor A."/>
            <person name="Scheuring C.F."/>
            <person name="Smith B.M."/>
            <person name="Sobral B.W."/>
            <person name="Terry A."/>
            <person name="Torto-Alalibo T.A."/>
            <person name="Win J."/>
            <person name="Xu Z."/>
            <person name="Zhang H."/>
            <person name="Grigoriev I.V."/>
            <person name="Rokhsar D.S."/>
            <person name="Boore J.L."/>
        </authorList>
    </citation>
    <scope>NUCLEOTIDE SEQUENCE [LARGE SCALE GENOMIC DNA]</scope>
    <source>
        <strain evidence="1 2">P6497</strain>
    </source>
</reference>
<protein>
    <submittedName>
        <fullName evidence="1">Uncharacterized protein</fullName>
    </submittedName>
</protein>
<gene>
    <name evidence="1" type="ORF">PHYSODRAFT_261138</name>
</gene>
<dbReference type="KEGG" id="psoj:PHYSODRAFT_261138"/>
<proteinExistence type="predicted"/>
<dbReference type="RefSeq" id="XP_009517047.1">
    <property type="nucleotide sequence ID" value="XM_009518752.1"/>
</dbReference>
<keyword evidence="2" id="KW-1185">Reference proteome</keyword>
<sequence>MADPDTREHKRFRLSAPDAVTDSWDFLSPWFYQLEERLMVISGDYLEVLEPDSRRLSVAQTENEQPERYEDYDWRTREALELLVLVHSVNNQAWAKLLLEKCALRFENEEDYFDANNDDDDGPPINDTEAFTLECEHEREVPLSPRFQFRVLIGRQHTGKLSPVAKWKNFFLSHTSNYQPSPEFVDAKRRILAMQDEEFKKHPRVPRSIEIPVSLEVSMPRESNKDVWNACSEFLGLESRSGH</sequence>
<accession>G4YL17</accession>
<evidence type="ECO:0000313" key="2">
    <source>
        <dbReference type="Proteomes" id="UP000002640"/>
    </source>
</evidence>
<name>G4YL17_PHYSP</name>